<dbReference type="Pfam" id="PF00078">
    <property type="entry name" value="RVT_1"/>
    <property type="match status" value="1"/>
</dbReference>
<comment type="caution">
    <text evidence="4">The sequence shown here is derived from an EMBL/GenBank/DDBJ whole genome shotgun (WGS) entry which is preliminary data.</text>
</comment>
<evidence type="ECO:0000313" key="5">
    <source>
        <dbReference type="Proteomes" id="UP001054252"/>
    </source>
</evidence>
<sequence length="1731" mass="201485">MRERRGVRERSDGFGARGRRTSWNWERFNQRRGIRQEQKHEAEAAHRNRRRNQDIWGYDRRIYNQATVFFFTNFPDEWSYENMWQTFRRFGRVLAIYSPPRRTRRGSRFGFVRFLEVKDEWELEHQLDQIRIGDFKLWVNRPKFTEKESHRDSDHRLCKKEGVRGQRSYADVVKGNSEEESNRVNKPEATRDPSLWQQKRGDRKKSQSQVWLPKDKEQVKHSLEFKVQEEDLSWLEGCYVGVAHSVEIIPNLQEKFFMEGYFSCKVRAMGGKLVLFEGGDKEEIKDLVEQASQWLGQWFSEVNPWNTSMVSRERFVWLRCQGVPAHAWRPDFFAAIGAVWGKFITLDDSTSLKKRLDIGRLLISTSAMEFISKVMNVKVNGEPFIIKVMEEEASNGIFSMKSDHLFNLMSESDNDALESWSVDSDFDNEIMESVQEGGGSKGVRSLLDGKLEEDDVDEDDIETDTESRGELAHIRWKKERQNGKEDQISVVNDVSFNAEGYQEDLAESGEKRDHFQNPGNLDMTPADWVTVPETQPIGQKKQHPRGEDVGPYKHANPIDQDGRGTKIISELAQQELYGPVIRGPNAVEVCHSREDVGANPINSNCADVEASSQKDQEKENSSTGSRPSQRAQKEHSFWEGFMTESGTEKEWMGRNLRRISKFRKKKSRSCGSVYRQGAKRSKEREAEEGRPKFHPGSQNQVAGESVNDSGIGNRNEILKRAQEPCIAERIWEFAKEIGAGHKGNEHEVIRRIKDMEERDKELFRISKVSTDVLGGTEGRKFTWYQPNGTVMSRLDRFLLSEQWGLNWGDVKQWGLKRTIADHSPILLKNQTIDWGPKPFQFFDMWIEIPEFKELVRRTWRSTEITGWHGYRLKEKLKETKNVLKVWSKSIMPEVDSNIQKCKESIAALDLKAETSALSAEEVDLRKNSFLQLWRCQKMKESMWRQKARKSWMKDGDAITKFFHRCVKGRRRRNEIVSIQVGDKVTDQVNEIKEEVANYFEKIFSEDRWQRPHLDGIAFKMISEDENSLLLAPFSEEEVKQAVWNCDCSKAPGPDGFNFRFVREMWEEIKDDMMGYVEDFYKHGKLVKGINSSFIVLIPKVINPQKIEEFRPISLIGVMYKVIAKLLANRLCAVVDKIIGECQMAFVGGRQMADSIVIANEIIDEAKRKKKASFALKVDFEKAYDNVYDTILFGKAEEENIWAAKSIMRTFELVSGLKINFGKSQLMGISVSDEWKTKMAYILKCKLGAFPCKYLGVPIGGNGRNIKVWKPLIETFKRKLCSWKGRFLSLGGRITLLNSVLSNIPVYLMSVHLLPKGVILSLDKIRRNFLWGGEEGKRKTSWVCWDMVCKSKMEGGLGVKELRSFNLALLGKWWSRLASGNNGLFCRIIEGKYGSVDSHWLEWVQENGLKGSSWWRNICKLDHIAQNKRGWLSDGFNLKMGEGNTVRFWKDMWTGNQSLADQFPALFRVSSRKEDRICNMGEWRDGKWEWFVRWRRSLFEWEKNKWSELQALLDISKPVQEQKDKWEWKHDKDGVYTVKTAYRVISSNNGHGKAWIFKRIWSRLVPSKVSAFAWQLIQDRIPTKINLFRRGIITDTNLVLCGLCGESTEDSNHLFIHYRNTCSVWQKCLQWWGISTVMPNTCHESFEQHQSYFKESSVRAGWDVVWLAFTWSIWMARNGKIFKNSVYEDNRIFELVQLRAFNWIKGKANGYSFTMYEWMMEPVLCVKAKRKK</sequence>
<feature type="compositionally biased region" description="Polar residues" evidence="2">
    <location>
        <begin position="621"/>
        <end position="630"/>
    </location>
</feature>
<feature type="compositionally biased region" description="Basic and acidic residues" evidence="2">
    <location>
        <begin position="680"/>
        <end position="691"/>
    </location>
</feature>
<feature type="compositionally biased region" description="Basic and acidic residues" evidence="2">
    <location>
        <begin position="176"/>
        <end position="191"/>
    </location>
</feature>
<feature type="compositionally biased region" description="Polar residues" evidence="2">
    <location>
        <begin position="600"/>
        <end position="611"/>
    </location>
</feature>
<evidence type="ECO:0000256" key="2">
    <source>
        <dbReference type="SAM" id="MobiDB-lite"/>
    </source>
</evidence>
<proteinExistence type="predicted"/>
<keyword evidence="1" id="KW-0694">RNA-binding</keyword>
<evidence type="ECO:0000256" key="1">
    <source>
        <dbReference type="PROSITE-ProRule" id="PRU00176"/>
    </source>
</evidence>
<dbReference type="EMBL" id="BPVZ01000163">
    <property type="protein sequence ID" value="GKV42979.1"/>
    <property type="molecule type" value="Genomic_DNA"/>
</dbReference>
<keyword evidence="5" id="KW-1185">Reference proteome</keyword>
<feature type="region of interest" description="Disordered" evidence="2">
    <location>
        <begin position="536"/>
        <end position="561"/>
    </location>
</feature>
<feature type="domain" description="RRM" evidence="3">
    <location>
        <begin position="67"/>
        <end position="144"/>
    </location>
</feature>
<accession>A0AAV5LZM4</accession>
<dbReference type="PANTHER" id="PTHR33116">
    <property type="entry name" value="REVERSE TRANSCRIPTASE ZINC-BINDING DOMAIN-CONTAINING PROTEIN-RELATED-RELATED"/>
    <property type="match status" value="1"/>
</dbReference>
<dbReference type="PANTHER" id="PTHR33116:SF78">
    <property type="entry name" value="OS12G0587133 PROTEIN"/>
    <property type="match status" value="1"/>
</dbReference>
<organism evidence="4 5">
    <name type="scientific">Rubroshorea leprosula</name>
    <dbReference type="NCBI Taxonomy" id="152421"/>
    <lineage>
        <taxon>Eukaryota</taxon>
        <taxon>Viridiplantae</taxon>
        <taxon>Streptophyta</taxon>
        <taxon>Embryophyta</taxon>
        <taxon>Tracheophyta</taxon>
        <taxon>Spermatophyta</taxon>
        <taxon>Magnoliopsida</taxon>
        <taxon>eudicotyledons</taxon>
        <taxon>Gunneridae</taxon>
        <taxon>Pentapetalae</taxon>
        <taxon>rosids</taxon>
        <taxon>malvids</taxon>
        <taxon>Malvales</taxon>
        <taxon>Dipterocarpaceae</taxon>
        <taxon>Rubroshorea</taxon>
    </lineage>
</organism>
<dbReference type="SUPFAM" id="SSF54928">
    <property type="entry name" value="RNA-binding domain, RBD"/>
    <property type="match status" value="1"/>
</dbReference>
<dbReference type="CDD" id="cd01650">
    <property type="entry name" value="RT_nLTR_like"/>
    <property type="match status" value="1"/>
</dbReference>
<dbReference type="InterPro" id="IPR000504">
    <property type="entry name" value="RRM_dom"/>
</dbReference>
<dbReference type="InterPro" id="IPR012677">
    <property type="entry name" value="Nucleotide-bd_a/b_plait_sf"/>
</dbReference>
<dbReference type="GO" id="GO:0003723">
    <property type="term" value="F:RNA binding"/>
    <property type="evidence" value="ECO:0007669"/>
    <property type="project" value="UniProtKB-UniRule"/>
</dbReference>
<feature type="compositionally biased region" description="Polar residues" evidence="2">
    <location>
        <begin position="696"/>
        <end position="711"/>
    </location>
</feature>
<protein>
    <recommendedName>
        <fullName evidence="3">RRM domain-containing protein</fullName>
    </recommendedName>
</protein>
<dbReference type="Pfam" id="PF13966">
    <property type="entry name" value="zf-RVT"/>
    <property type="match status" value="1"/>
</dbReference>
<dbReference type="Gene3D" id="3.60.10.10">
    <property type="entry name" value="Endonuclease/exonuclease/phosphatase"/>
    <property type="match status" value="1"/>
</dbReference>
<reference evidence="4 5" key="1">
    <citation type="journal article" date="2021" name="Commun. Biol.">
        <title>The genome of Shorea leprosula (Dipterocarpaceae) highlights the ecological relevance of drought in aseasonal tropical rainforests.</title>
        <authorList>
            <person name="Ng K.K.S."/>
            <person name="Kobayashi M.J."/>
            <person name="Fawcett J.A."/>
            <person name="Hatakeyama M."/>
            <person name="Paape T."/>
            <person name="Ng C.H."/>
            <person name="Ang C.C."/>
            <person name="Tnah L.H."/>
            <person name="Lee C.T."/>
            <person name="Nishiyama T."/>
            <person name="Sese J."/>
            <person name="O'Brien M.J."/>
            <person name="Copetti D."/>
            <person name="Mohd Noor M.I."/>
            <person name="Ong R.C."/>
            <person name="Putra M."/>
            <person name="Sireger I.Z."/>
            <person name="Indrioko S."/>
            <person name="Kosugi Y."/>
            <person name="Izuno A."/>
            <person name="Isagi Y."/>
            <person name="Lee S.L."/>
            <person name="Shimizu K.K."/>
        </authorList>
    </citation>
    <scope>NUCLEOTIDE SEQUENCE [LARGE SCALE GENOMIC DNA]</scope>
    <source>
        <strain evidence="4">214</strain>
    </source>
</reference>
<evidence type="ECO:0000259" key="3">
    <source>
        <dbReference type="PROSITE" id="PS50102"/>
    </source>
</evidence>
<name>A0AAV5LZM4_9ROSI</name>
<dbReference type="PROSITE" id="PS50102">
    <property type="entry name" value="RRM"/>
    <property type="match status" value="1"/>
</dbReference>
<dbReference type="InterPro" id="IPR026960">
    <property type="entry name" value="RVT-Znf"/>
</dbReference>
<feature type="region of interest" description="Disordered" evidence="2">
    <location>
        <begin position="596"/>
        <end position="641"/>
    </location>
</feature>
<evidence type="ECO:0000313" key="4">
    <source>
        <dbReference type="EMBL" id="GKV42979.1"/>
    </source>
</evidence>
<dbReference type="InterPro" id="IPR035979">
    <property type="entry name" value="RBD_domain_sf"/>
</dbReference>
<dbReference type="InterPro" id="IPR036691">
    <property type="entry name" value="Endo/exonu/phosph_ase_sf"/>
</dbReference>
<gene>
    <name evidence="4" type="ORF">SLEP1_g50328</name>
</gene>
<feature type="region of interest" description="Disordered" evidence="2">
    <location>
        <begin position="167"/>
        <end position="211"/>
    </location>
</feature>
<dbReference type="Pfam" id="PF00076">
    <property type="entry name" value="RRM_1"/>
    <property type="match status" value="1"/>
</dbReference>
<dbReference type="Gene3D" id="3.30.70.330">
    <property type="match status" value="1"/>
</dbReference>
<dbReference type="Proteomes" id="UP001054252">
    <property type="component" value="Unassembled WGS sequence"/>
</dbReference>
<dbReference type="InterPro" id="IPR000477">
    <property type="entry name" value="RT_dom"/>
</dbReference>
<feature type="region of interest" description="Disordered" evidence="2">
    <location>
        <begin position="670"/>
        <end position="711"/>
    </location>
</feature>